<reference evidence="1 2" key="1">
    <citation type="journal article" date="2024" name="G3 (Bethesda)">
        <title>Genome assembly of Hibiscus sabdariffa L. provides insights into metabolisms of medicinal natural products.</title>
        <authorList>
            <person name="Kim T."/>
        </authorList>
    </citation>
    <scope>NUCLEOTIDE SEQUENCE [LARGE SCALE GENOMIC DNA]</scope>
    <source>
        <strain evidence="1">TK-2024</strain>
        <tissue evidence="1">Old leaves</tissue>
    </source>
</reference>
<dbReference type="InterPro" id="IPR004320">
    <property type="entry name" value="BPS1_pln"/>
</dbReference>
<sequence>MIRTSKVFFTEEIMANVPSSIQTGYHTRSNSFPSRSHPLSSEVDEHLSRLASSESASTSSSLNQKLGRLQDLHECTEKLLQLPLIQQILSQEQQRENVDELLNVSLRLLDVCTIAKDALLQVKESTLELQSVLRRKKGAKEGFANEARKYLTSKNAAKKAILKALKSWKHKEITQTTASNETGSMVSLLSEVQAVTLGVLQSLLSFTFGAEKESQARRWSFVSKLLHTKRVGSEGERQINEMANAEASLLSLATSKSGMMQIEKVQNELKLSECCIQDFEQGLEGLFRQLIKVRVNILNILNH</sequence>
<dbReference type="PANTHER" id="PTHR33070">
    <property type="entry name" value="OS06G0725500 PROTEIN"/>
    <property type="match status" value="1"/>
</dbReference>
<accession>A0ABR2QHS7</accession>
<evidence type="ECO:0000313" key="2">
    <source>
        <dbReference type="Proteomes" id="UP001396334"/>
    </source>
</evidence>
<evidence type="ECO:0008006" key="3">
    <source>
        <dbReference type="Google" id="ProtNLM"/>
    </source>
</evidence>
<name>A0ABR2QHS7_9ROSI</name>
<keyword evidence="2" id="KW-1185">Reference proteome</keyword>
<dbReference type="Proteomes" id="UP001396334">
    <property type="component" value="Unassembled WGS sequence"/>
</dbReference>
<dbReference type="Pfam" id="PF03087">
    <property type="entry name" value="BPS1"/>
    <property type="match status" value="1"/>
</dbReference>
<gene>
    <name evidence="1" type="ORF">V6N11_080725</name>
</gene>
<comment type="caution">
    <text evidence="1">The sequence shown here is derived from an EMBL/GenBank/DDBJ whole genome shotgun (WGS) entry which is preliminary data.</text>
</comment>
<evidence type="ECO:0000313" key="1">
    <source>
        <dbReference type="EMBL" id="KAK9000222.1"/>
    </source>
</evidence>
<dbReference type="EMBL" id="JBBPBN010000037">
    <property type="protein sequence ID" value="KAK9000222.1"/>
    <property type="molecule type" value="Genomic_DNA"/>
</dbReference>
<dbReference type="PANTHER" id="PTHR33070:SF129">
    <property type="entry name" value="DUF241 DOMAIN PROTEIN"/>
    <property type="match status" value="1"/>
</dbReference>
<protein>
    <recommendedName>
        <fullName evidence="3">Eukaryotic translation initiation factor 3 subunit A</fullName>
    </recommendedName>
</protein>
<organism evidence="1 2">
    <name type="scientific">Hibiscus sabdariffa</name>
    <name type="common">roselle</name>
    <dbReference type="NCBI Taxonomy" id="183260"/>
    <lineage>
        <taxon>Eukaryota</taxon>
        <taxon>Viridiplantae</taxon>
        <taxon>Streptophyta</taxon>
        <taxon>Embryophyta</taxon>
        <taxon>Tracheophyta</taxon>
        <taxon>Spermatophyta</taxon>
        <taxon>Magnoliopsida</taxon>
        <taxon>eudicotyledons</taxon>
        <taxon>Gunneridae</taxon>
        <taxon>Pentapetalae</taxon>
        <taxon>rosids</taxon>
        <taxon>malvids</taxon>
        <taxon>Malvales</taxon>
        <taxon>Malvaceae</taxon>
        <taxon>Malvoideae</taxon>
        <taxon>Hibiscus</taxon>
    </lineage>
</organism>
<proteinExistence type="predicted"/>